<dbReference type="InParanoid" id="A0A165Q429"/>
<feature type="region of interest" description="Disordered" evidence="1">
    <location>
        <begin position="1"/>
        <end position="76"/>
    </location>
</feature>
<dbReference type="OrthoDB" id="10584834at2759"/>
<name>A0A165Q429_9AGAM</name>
<organism evidence="2 3">
    <name type="scientific">Neolentinus lepideus HHB14362 ss-1</name>
    <dbReference type="NCBI Taxonomy" id="1314782"/>
    <lineage>
        <taxon>Eukaryota</taxon>
        <taxon>Fungi</taxon>
        <taxon>Dikarya</taxon>
        <taxon>Basidiomycota</taxon>
        <taxon>Agaricomycotina</taxon>
        <taxon>Agaricomycetes</taxon>
        <taxon>Gloeophyllales</taxon>
        <taxon>Gloeophyllaceae</taxon>
        <taxon>Neolentinus</taxon>
    </lineage>
</organism>
<keyword evidence="3" id="KW-1185">Reference proteome</keyword>
<accession>A0A165Q429</accession>
<gene>
    <name evidence="2" type="ORF">NEOLEDRAFT_712516</name>
</gene>
<evidence type="ECO:0000256" key="1">
    <source>
        <dbReference type="SAM" id="MobiDB-lite"/>
    </source>
</evidence>
<feature type="compositionally biased region" description="Basic residues" evidence="1">
    <location>
        <begin position="1"/>
        <end position="10"/>
    </location>
</feature>
<dbReference type="Proteomes" id="UP000076761">
    <property type="component" value="Unassembled WGS sequence"/>
</dbReference>
<feature type="compositionally biased region" description="Low complexity" evidence="1">
    <location>
        <begin position="212"/>
        <end position="222"/>
    </location>
</feature>
<dbReference type="EMBL" id="KV425601">
    <property type="protein sequence ID" value="KZT21890.1"/>
    <property type="molecule type" value="Genomic_DNA"/>
</dbReference>
<feature type="region of interest" description="Disordered" evidence="1">
    <location>
        <begin position="145"/>
        <end position="361"/>
    </location>
</feature>
<proteinExistence type="predicted"/>
<feature type="compositionally biased region" description="Polar residues" evidence="1">
    <location>
        <begin position="417"/>
        <end position="455"/>
    </location>
</feature>
<sequence length="524" mass="57806">MRRAESRRRQSTLSSRSPGRSIDRGRLPPLPAMESLSSLPRPPLLIAGSFRNEATPSELSPFTGLRSGPAYEDDSGSLLRRSLRRVNHSRSEIGISRPMPSYSESWNAPGDGDDGLQSDMNRIFEDLRSFNETLEAARESVSVFLYGRRTPGYGTEEDRSSGRAAVESRREPLNARQPPLTLFRGRSDSEGESEPLPNNGSISNGTRNTYNPFSTTRSTAPSPSSPDPLDLISSGDHDGSQSRFRLRAVSSRSFTDRRSNESGQASRLPPRLTPRTASRPHRDPLPPAFDDPDEIIIGLDEHPGDWFSPIGSPRTSLASARRPQSESLNGSAARRAGVSRPDPPVGPRSRLGRISPTYDYVPHTSWASSTAASESRSEENPRRLLAEEHMRPFVSSTSFSVPRPPWREGRWRESEDSTGSRPNLPSDSPLVDSSTGRPTLFRNSFGSSYRSTSETPYWRHDGESNIPPAHRRVVHTRLPAILPPLTRAASNRSLPSIATFAENDGNPRDELRFRDLPSALASGL</sequence>
<evidence type="ECO:0000313" key="2">
    <source>
        <dbReference type="EMBL" id="KZT21890.1"/>
    </source>
</evidence>
<feature type="compositionally biased region" description="Basic and acidic residues" evidence="1">
    <location>
        <begin position="156"/>
        <end position="173"/>
    </location>
</feature>
<feature type="compositionally biased region" description="Polar residues" evidence="1">
    <location>
        <begin position="196"/>
        <end position="211"/>
    </location>
</feature>
<reference evidence="2 3" key="1">
    <citation type="journal article" date="2016" name="Mol. Biol. Evol.">
        <title>Comparative Genomics of Early-Diverging Mushroom-Forming Fungi Provides Insights into the Origins of Lignocellulose Decay Capabilities.</title>
        <authorList>
            <person name="Nagy L.G."/>
            <person name="Riley R."/>
            <person name="Tritt A."/>
            <person name="Adam C."/>
            <person name="Daum C."/>
            <person name="Floudas D."/>
            <person name="Sun H."/>
            <person name="Yadav J.S."/>
            <person name="Pangilinan J."/>
            <person name="Larsson K.H."/>
            <person name="Matsuura K."/>
            <person name="Barry K."/>
            <person name="Labutti K."/>
            <person name="Kuo R."/>
            <person name="Ohm R.A."/>
            <person name="Bhattacharya S.S."/>
            <person name="Shirouzu T."/>
            <person name="Yoshinaga Y."/>
            <person name="Martin F.M."/>
            <person name="Grigoriev I.V."/>
            <person name="Hibbett D.S."/>
        </authorList>
    </citation>
    <scope>NUCLEOTIDE SEQUENCE [LARGE SCALE GENOMIC DNA]</scope>
    <source>
        <strain evidence="2 3">HHB14362 ss-1</strain>
    </source>
</reference>
<dbReference type="AlphaFoldDB" id="A0A165Q429"/>
<protein>
    <submittedName>
        <fullName evidence="2">Uncharacterized protein</fullName>
    </submittedName>
</protein>
<feature type="compositionally biased region" description="Basic and acidic residues" evidence="1">
    <location>
        <begin position="405"/>
        <end position="415"/>
    </location>
</feature>
<feature type="region of interest" description="Disordered" evidence="1">
    <location>
        <begin position="88"/>
        <end position="118"/>
    </location>
</feature>
<evidence type="ECO:0000313" key="3">
    <source>
        <dbReference type="Proteomes" id="UP000076761"/>
    </source>
</evidence>
<feature type="region of interest" description="Disordered" evidence="1">
    <location>
        <begin position="387"/>
        <end position="464"/>
    </location>
</feature>